<feature type="domain" description="Mammalian cell entry C-terminal" evidence="2">
    <location>
        <begin position="137"/>
        <end position="310"/>
    </location>
</feature>
<dbReference type="InterPro" id="IPR024516">
    <property type="entry name" value="Mce_C"/>
</dbReference>
<protein>
    <submittedName>
        <fullName evidence="4">Lipoprotein LprN</fullName>
    </submittedName>
    <submittedName>
        <fullName evidence="3">Mammalian cell entry protein</fullName>
    </submittedName>
</protein>
<dbReference type="PANTHER" id="PTHR33371:SF15">
    <property type="entry name" value="LIPOPROTEIN LPRN"/>
    <property type="match status" value="1"/>
</dbReference>
<evidence type="ECO:0000313" key="4">
    <source>
        <dbReference type="EMBL" id="BDY28507.1"/>
    </source>
</evidence>
<evidence type="ECO:0000259" key="2">
    <source>
        <dbReference type="Pfam" id="PF11887"/>
    </source>
</evidence>
<keyword evidence="4" id="KW-0449">Lipoprotein</keyword>
<dbReference type="GO" id="GO:0005576">
    <property type="term" value="C:extracellular region"/>
    <property type="evidence" value="ECO:0007669"/>
    <property type="project" value="TreeGrafter"/>
</dbReference>
<feature type="domain" description="Mce/MlaD" evidence="1">
    <location>
        <begin position="56"/>
        <end position="131"/>
    </location>
</feature>
<evidence type="ECO:0000313" key="6">
    <source>
        <dbReference type="Proteomes" id="UP001241092"/>
    </source>
</evidence>
<dbReference type="Pfam" id="PF11887">
    <property type="entry name" value="Mce4_CUP1"/>
    <property type="match status" value="1"/>
</dbReference>
<evidence type="ECO:0000313" key="3">
    <source>
        <dbReference type="EMBL" id="BBX32867.1"/>
    </source>
</evidence>
<accession>A0AAI8TTY8</accession>
<dbReference type="AlphaFoldDB" id="A0AAI8TTY8"/>
<dbReference type="Proteomes" id="UP001241092">
    <property type="component" value="Chromosome"/>
</dbReference>
<proteinExistence type="predicted"/>
<name>A0AAI8TTY8_MYCME</name>
<sequence>MSRLREEKTGRMSKWSRIGRRIGVLSVAALVLTSCGQWRGVANVPLPGGPGTESGHTTLYVQMPETLALNANSRVRVRDVFVGRVRKIELVNWVPTLTLDLEPGVELPKNTLAKIGQTSLLGSQHIELNPPDEGPSKEMLRSGDTIPLAQSSAYPTIERTLAGISGILTGGGIPNIEVIQTEVFNILNGRGDQIREFLGRLDTFTDELNQQRDDISRAIDSTDRLLNIVAQRNDTLDRVLTEFPPLIQHFADTRDLFADAVTALGRLSAAADETLSGTNANLHTNLQNLQRPLKQLSRAAPYLVGALKLLLTVPFNIDNIPKAIRGDYINVSLNLDLTLSSVDNALLSGTGVSGMLRALEQAWGRDPNTMIPDVRFTPNPHDVPGGPLVERGE</sequence>
<dbReference type="InterPro" id="IPR003399">
    <property type="entry name" value="Mce/MlaD"/>
</dbReference>
<reference evidence="3" key="2">
    <citation type="submission" date="2020-02" db="EMBL/GenBank/DDBJ databases">
        <authorList>
            <person name="Matsumoto Y."/>
            <person name="Motooka D."/>
            <person name="Nakamura S."/>
        </authorList>
    </citation>
    <scope>NUCLEOTIDE SEQUENCE</scope>
    <source>
        <strain evidence="3">JCM 12375</strain>
    </source>
</reference>
<organism evidence="4 6">
    <name type="scientific">Mycolicibacterium mageritense</name>
    <name type="common">Mycobacterium mageritense</name>
    <dbReference type="NCBI Taxonomy" id="53462"/>
    <lineage>
        <taxon>Bacteria</taxon>
        <taxon>Bacillati</taxon>
        <taxon>Actinomycetota</taxon>
        <taxon>Actinomycetes</taxon>
        <taxon>Mycobacteriales</taxon>
        <taxon>Mycobacteriaceae</taxon>
        <taxon>Mycolicibacterium</taxon>
    </lineage>
</organism>
<dbReference type="EMBL" id="AP022567">
    <property type="protein sequence ID" value="BBX32867.1"/>
    <property type="molecule type" value="Genomic_DNA"/>
</dbReference>
<evidence type="ECO:0000313" key="5">
    <source>
        <dbReference type="Proteomes" id="UP000465622"/>
    </source>
</evidence>
<dbReference type="Pfam" id="PF02470">
    <property type="entry name" value="MlaD"/>
    <property type="match status" value="1"/>
</dbReference>
<dbReference type="NCBIfam" id="TIGR00996">
    <property type="entry name" value="Mtu_fam_mce"/>
    <property type="match status" value="1"/>
</dbReference>
<dbReference type="InterPro" id="IPR052336">
    <property type="entry name" value="MlaD_Phospholipid_Transporter"/>
</dbReference>
<dbReference type="Proteomes" id="UP000465622">
    <property type="component" value="Chromosome"/>
</dbReference>
<reference evidence="3 5" key="1">
    <citation type="journal article" date="2019" name="Emerg. Microbes Infect.">
        <title>Comprehensive subspecies identification of 175 nontuberculous mycobacteria species based on 7547 genomic profiles.</title>
        <authorList>
            <person name="Matsumoto Y."/>
            <person name="Kinjo T."/>
            <person name="Motooka D."/>
            <person name="Nabeya D."/>
            <person name="Jung N."/>
            <person name="Uechi K."/>
            <person name="Horii T."/>
            <person name="Iida T."/>
            <person name="Fujita J."/>
            <person name="Nakamura S."/>
        </authorList>
    </citation>
    <scope>NUCLEOTIDE SEQUENCE [LARGE SCALE GENOMIC DNA]</scope>
    <source>
        <strain evidence="3 5">JCM 12375</strain>
    </source>
</reference>
<dbReference type="EMBL" id="AP027452">
    <property type="protein sequence ID" value="BDY28507.1"/>
    <property type="molecule type" value="Genomic_DNA"/>
</dbReference>
<dbReference type="PROSITE" id="PS51257">
    <property type="entry name" value="PROKAR_LIPOPROTEIN"/>
    <property type="match status" value="1"/>
</dbReference>
<dbReference type="InterPro" id="IPR005693">
    <property type="entry name" value="Mce"/>
</dbReference>
<gene>
    <name evidence="4" type="primary">lprN_2</name>
    <name evidence="4" type="ORF">hbim_02441</name>
    <name evidence="3" type="ORF">MMAGJ_21490</name>
</gene>
<keyword evidence="5" id="KW-1185">Reference proteome</keyword>
<evidence type="ECO:0000259" key="1">
    <source>
        <dbReference type="Pfam" id="PF02470"/>
    </source>
</evidence>
<dbReference type="PANTHER" id="PTHR33371">
    <property type="entry name" value="INTERMEMBRANE PHOSPHOLIPID TRANSPORT SYSTEM BINDING PROTEIN MLAD-RELATED"/>
    <property type="match status" value="1"/>
</dbReference>
<reference evidence="4" key="3">
    <citation type="submission" date="2023-03" db="EMBL/GenBank/DDBJ databases">
        <title>Draft genome sequence of a Mycolicibacterium mageritense strain H4_3_1 isolated from a hybrid biological-inorganic system reactor.</title>
        <authorList>
            <person name="Feng X."/>
            <person name="Kazama D."/>
            <person name="Sato K."/>
            <person name="Kobayashi H."/>
        </authorList>
    </citation>
    <scope>NUCLEOTIDE SEQUENCE</scope>
    <source>
        <strain evidence="4">H4_3_1</strain>
    </source>
</reference>